<evidence type="ECO:0000259" key="2">
    <source>
        <dbReference type="PROSITE" id="PS51898"/>
    </source>
</evidence>
<dbReference type="RefSeq" id="WP_330463197.1">
    <property type="nucleotide sequence ID" value="NZ_CP143578.1"/>
</dbReference>
<dbReference type="InterPro" id="IPR002104">
    <property type="entry name" value="Integrase_catalytic"/>
</dbReference>
<name>A0ABZ2AH34_9BACT</name>
<reference evidence="3" key="1">
    <citation type="submission" date="2024-01" db="EMBL/GenBank/DDBJ databases">
        <title>Complete genome sequence of Mycoplasma gateae strain 3700.</title>
        <authorList>
            <person name="Spergser J."/>
        </authorList>
    </citation>
    <scope>NUCLEOTIDE SEQUENCE [LARGE SCALE GENOMIC DNA]</scope>
    <source>
        <strain evidence="3">3700</strain>
    </source>
</reference>
<dbReference type="Pfam" id="PF00589">
    <property type="entry name" value="Phage_integrase"/>
    <property type="match status" value="1"/>
</dbReference>
<protein>
    <submittedName>
        <fullName evidence="3">Site-specific integrase</fullName>
    </submittedName>
</protein>
<keyword evidence="1" id="KW-0233">DNA recombination</keyword>
<dbReference type="EMBL" id="CP143578">
    <property type="protein sequence ID" value="WVN21163.1"/>
    <property type="molecule type" value="Genomic_DNA"/>
</dbReference>
<keyword evidence="4" id="KW-1185">Reference proteome</keyword>
<dbReference type="SUPFAM" id="SSF56349">
    <property type="entry name" value="DNA breaking-rejoining enzymes"/>
    <property type="match status" value="1"/>
</dbReference>
<dbReference type="Proteomes" id="UP001431935">
    <property type="component" value="Chromosome"/>
</dbReference>
<feature type="domain" description="Tyr recombinase" evidence="2">
    <location>
        <begin position="94"/>
        <end position="260"/>
    </location>
</feature>
<accession>A0ABZ2AH34</accession>
<gene>
    <name evidence="3" type="ORF">V2E26_01975</name>
</gene>
<dbReference type="InterPro" id="IPR013762">
    <property type="entry name" value="Integrase-like_cat_sf"/>
</dbReference>
<dbReference type="PROSITE" id="PS51898">
    <property type="entry name" value="TYR_RECOMBINASE"/>
    <property type="match status" value="1"/>
</dbReference>
<evidence type="ECO:0000313" key="3">
    <source>
        <dbReference type="EMBL" id="WVN21163.1"/>
    </source>
</evidence>
<evidence type="ECO:0000313" key="4">
    <source>
        <dbReference type="Proteomes" id="UP001431935"/>
    </source>
</evidence>
<proteinExistence type="predicted"/>
<evidence type="ECO:0000256" key="1">
    <source>
        <dbReference type="ARBA" id="ARBA00023172"/>
    </source>
</evidence>
<dbReference type="InterPro" id="IPR011010">
    <property type="entry name" value="DNA_brk_join_enz"/>
</dbReference>
<dbReference type="Gene3D" id="1.10.443.10">
    <property type="entry name" value="Intergrase catalytic core"/>
    <property type="match status" value="1"/>
</dbReference>
<sequence>MSMKEKIQIFLTQNYPNPNTRKIAAIALKRIEHLNKIDINKINEIYNNIPKSVLSNSSKNTELAFIKKFIKVLGTANNTFYNEHQLIKFENDSKPKATFTATELDLILKELQEFNNREFELIFKLLLHNGCRLGEFVKIPWNEMKKYNFEYSFKASKNGNYRSIFVPEELQPILEEVKITYVYKSIQNLFKNFEIFFKSKHPDFKKRITAHILRAQLITNMHMRGLNLGEIQCATGHVNQAVISSRYIKTNSNYHKQLLEIGNMDPLEALDVQKMKSEIKTLTQQISVLKIDFISKDNLIKEQQEIINKYKNLYGELQE</sequence>
<organism evidence="3 4">
    <name type="scientific">Metamycoplasma gateae</name>
    <dbReference type="NCBI Taxonomy" id="35769"/>
    <lineage>
        <taxon>Bacteria</taxon>
        <taxon>Bacillati</taxon>
        <taxon>Mycoplasmatota</taxon>
        <taxon>Mycoplasmoidales</taxon>
        <taxon>Metamycoplasmataceae</taxon>
        <taxon>Metamycoplasma</taxon>
    </lineage>
</organism>